<organism evidence="3 8">
    <name type="scientific">Bacteroides uniformis</name>
    <dbReference type="NCBI Taxonomy" id="820"/>
    <lineage>
        <taxon>Bacteria</taxon>
        <taxon>Pseudomonadati</taxon>
        <taxon>Bacteroidota</taxon>
        <taxon>Bacteroidia</taxon>
        <taxon>Bacteroidales</taxon>
        <taxon>Bacteroidaceae</taxon>
        <taxon>Bacteroides</taxon>
    </lineage>
</organism>
<sequence length="83" mass="9572">MGTKEKLIERFKSQPKDFNWDELVRLFSIFGYKIDNKGKTSGSRVIFAKGESSYTAHKPHPGSIVKGYVMKQVFEFLTKNKLI</sequence>
<name>A0A139JVS9_BACUN</name>
<evidence type="ECO:0000313" key="8">
    <source>
        <dbReference type="Proteomes" id="UP001218502"/>
    </source>
</evidence>
<dbReference type="RefSeq" id="WP_061412731.1">
    <property type="nucleotide sequence ID" value="NZ_BAABYI010000001.1"/>
</dbReference>
<dbReference type="EMBL" id="WCTL01000016">
    <property type="protein sequence ID" value="KAB4233563.1"/>
    <property type="molecule type" value="Genomic_DNA"/>
</dbReference>
<dbReference type="Proteomes" id="UP000432488">
    <property type="component" value="Unassembled WGS sequence"/>
</dbReference>
<dbReference type="AlphaFoldDB" id="A0A139JVS9"/>
<reference evidence="3" key="3">
    <citation type="submission" date="2022-10" db="EMBL/GenBank/DDBJ databases">
        <title>Human gut microbiome strain richness.</title>
        <authorList>
            <person name="Chen-Liaw A."/>
        </authorList>
    </citation>
    <scope>NUCLEOTIDE SEQUENCE</scope>
    <source>
        <strain evidence="3">A1_m1001262Bd0_191120</strain>
    </source>
</reference>
<gene>
    <name evidence="4" type="ORF">DXD40_17900</name>
    <name evidence="2" type="ORF">GAP47_16170</name>
    <name evidence="1" type="ORF">GAQ56_20950</name>
    <name evidence="3" type="ORF">POY80_19535</name>
</gene>
<dbReference type="Proteomes" id="UP001218502">
    <property type="component" value="Unassembled WGS sequence"/>
</dbReference>
<dbReference type="EMBL" id="QSPV01000023">
    <property type="protein sequence ID" value="RGJ89431.1"/>
    <property type="molecule type" value="Genomic_DNA"/>
</dbReference>
<dbReference type="GO" id="GO:0003729">
    <property type="term" value="F:mRNA binding"/>
    <property type="evidence" value="ECO:0007669"/>
    <property type="project" value="InterPro"/>
</dbReference>
<accession>A0A139JVS9</accession>
<dbReference type="Pfam" id="PF07927">
    <property type="entry name" value="HicA_toxin"/>
    <property type="match status" value="1"/>
</dbReference>
<evidence type="ECO:0000313" key="7">
    <source>
        <dbReference type="Proteomes" id="UP000462376"/>
    </source>
</evidence>
<dbReference type="InterPro" id="IPR012933">
    <property type="entry name" value="HicA_mRNA_interferase"/>
</dbReference>
<dbReference type="EMBL" id="JAQNQY010000037">
    <property type="protein sequence ID" value="MDC1754630.1"/>
    <property type="molecule type" value="Genomic_DNA"/>
</dbReference>
<evidence type="ECO:0000313" key="3">
    <source>
        <dbReference type="EMBL" id="MDC1754630.1"/>
    </source>
</evidence>
<dbReference type="EMBL" id="WCUV01000021">
    <property type="protein sequence ID" value="KAB4086967.1"/>
    <property type="molecule type" value="Genomic_DNA"/>
</dbReference>
<evidence type="ECO:0000313" key="1">
    <source>
        <dbReference type="EMBL" id="KAB4086967.1"/>
    </source>
</evidence>
<proteinExistence type="predicted"/>
<reference evidence="4 5" key="1">
    <citation type="submission" date="2018-08" db="EMBL/GenBank/DDBJ databases">
        <title>A genome reference for cultivated species of the human gut microbiota.</title>
        <authorList>
            <person name="Zou Y."/>
            <person name="Xue W."/>
            <person name="Luo G."/>
        </authorList>
    </citation>
    <scope>NUCLEOTIDE SEQUENCE [LARGE SCALE GENOMIC DNA]</scope>
    <source>
        <strain evidence="4 5">TM04-30</strain>
    </source>
</reference>
<dbReference type="Proteomes" id="UP000462376">
    <property type="component" value="Unassembled WGS sequence"/>
</dbReference>
<comment type="caution">
    <text evidence="3">The sequence shown here is derived from an EMBL/GenBank/DDBJ whole genome shotgun (WGS) entry which is preliminary data.</text>
</comment>
<protein>
    <submittedName>
        <fullName evidence="3">Type II toxin-antitoxin system HicA family toxin</fullName>
    </submittedName>
</protein>
<evidence type="ECO:0000313" key="4">
    <source>
        <dbReference type="EMBL" id="RGJ89431.1"/>
    </source>
</evidence>
<evidence type="ECO:0000313" key="5">
    <source>
        <dbReference type="Proteomes" id="UP000260844"/>
    </source>
</evidence>
<dbReference type="Proteomes" id="UP000260844">
    <property type="component" value="Unassembled WGS sequence"/>
</dbReference>
<reference evidence="6 7" key="2">
    <citation type="journal article" date="2019" name="Nat. Med.">
        <title>A library of human gut bacterial isolates paired with longitudinal multiomics data enables mechanistic microbiome research.</title>
        <authorList>
            <person name="Poyet M."/>
            <person name="Groussin M."/>
            <person name="Gibbons S.M."/>
            <person name="Avila-Pacheco J."/>
            <person name="Jiang X."/>
            <person name="Kearney S.M."/>
            <person name="Perrotta A.R."/>
            <person name="Berdy B."/>
            <person name="Zhao S."/>
            <person name="Lieberman T.D."/>
            <person name="Swanson P.K."/>
            <person name="Smith M."/>
            <person name="Roesemann S."/>
            <person name="Alexander J.E."/>
            <person name="Rich S.A."/>
            <person name="Livny J."/>
            <person name="Vlamakis H."/>
            <person name="Clish C."/>
            <person name="Bullock K."/>
            <person name="Deik A."/>
            <person name="Scott J."/>
            <person name="Pierce K.A."/>
            <person name="Xavier R.J."/>
            <person name="Alm E.J."/>
        </authorList>
    </citation>
    <scope>NUCLEOTIDE SEQUENCE [LARGE SCALE GENOMIC DNA]</scope>
    <source>
        <strain evidence="1 6">BIOML-A42</strain>
        <strain evidence="2 7">BIOML-A5</strain>
    </source>
</reference>
<evidence type="ECO:0000313" key="6">
    <source>
        <dbReference type="Proteomes" id="UP000432488"/>
    </source>
</evidence>
<evidence type="ECO:0000313" key="2">
    <source>
        <dbReference type="EMBL" id="KAB4233563.1"/>
    </source>
</evidence>